<reference evidence="2 3" key="1">
    <citation type="submission" date="2016-01" db="EMBL/GenBank/DDBJ databases">
        <authorList>
            <person name="Oliw E.H."/>
        </authorList>
    </citation>
    <scope>NUCLEOTIDE SEQUENCE [LARGE SCALE GENOMIC DNA]</scope>
    <source>
        <strain evidence="2 3">MJR7757A</strain>
    </source>
</reference>
<evidence type="ECO:0000259" key="1">
    <source>
        <dbReference type="Pfam" id="PF14470"/>
    </source>
</evidence>
<dbReference type="Proteomes" id="UP000070646">
    <property type="component" value="Unassembled WGS sequence"/>
</dbReference>
<protein>
    <recommendedName>
        <fullName evidence="1">YokE-like PH domain-containing protein</fullName>
    </recommendedName>
</protein>
<dbReference type="AlphaFoldDB" id="A0A133NEI7"/>
<gene>
    <name evidence="2" type="ORF">HMPREF3222_00274</name>
</gene>
<proteinExistence type="predicted"/>
<organism evidence="2 3">
    <name type="scientific">Clostridium perfringens</name>
    <dbReference type="NCBI Taxonomy" id="1502"/>
    <lineage>
        <taxon>Bacteria</taxon>
        <taxon>Bacillati</taxon>
        <taxon>Bacillota</taxon>
        <taxon>Clostridia</taxon>
        <taxon>Eubacteriales</taxon>
        <taxon>Clostridiaceae</taxon>
        <taxon>Clostridium</taxon>
    </lineage>
</organism>
<feature type="domain" description="YokE-like PH" evidence="1">
    <location>
        <begin position="52"/>
        <end position="137"/>
    </location>
</feature>
<evidence type="ECO:0000313" key="2">
    <source>
        <dbReference type="EMBL" id="KXA14699.1"/>
    </source>
</evidence>
<accession>A0A133NEI7</accession>
<name>A0A133NEI7_CLOPF</name>
<evidence type="ECO:0000313" key="3">
    <source>
        <dbReference type="Proteomes" id="UP000070646"/>
    </source>
</evidence>
<dbReference type="PATRIC" id="fig|1502.174.peg.277"/>
<sequence length="155" mass="18750">MVNKKLTKGGYIMRGDGNELIRVASKNNFYTESIKKRDRNKEFLEVEKLLVSGEQIKTFILDLYGDKSSYIFCTDLRIIYLEKKENFQNEKFIFFEKIKCIESDLNLNKGRIRISWEDDYLLIENLSEKTIRYIIDLYKYYREKNKSFDLKEKEF</sequence>
<dbReference type="Pfam" id="PF14470">
    <property type="entry name" value="bPH_3"/>
    <property type="match status" value="1"/>
</dbReference>
<dbReference type="EMBL" id="LRPU01000007">
    <property type="protein sequence ID" value="KXA14699.1"/>
    <property type="molecule type" value="Genomic_DNA"/>
</dbReference>
<comment type="caution">
    <text evidence="2">The sequence shown here is derived from an EMBL/GenBank/DDBJ whole genome shotgun (WGS) entry which is preliminary data.</text>
</comment>
<dbReference type="InterPro" id="IPR039519">
    <property type="entry name" value="YokE-like_PH"/>
</dbReference>